<feature type="compositionally biased region" description="Basic and acidic residues" evidence="1">
    <location>
        <begin position="65"/>
        <end position="76"/>
    </location>
</feature>
<reference evidence="2 3" key="1">
    <citation type="submission" date="2024-05" db="EMBL/GenBank/DDBJ databases">
        <title>Genome sequencing and assembly of Indian major carp, Cirrhinus mrigala (Hamilton, 1822).</title>
        <authorList>
            <person name="Mohindra V."/>
            <person name="Chowdhury L.M."/>
            <person name="Lal K."/>
            <person name="Jena J.K."/>
        </authorList>
    </citation>
    <scope>NUCLEOTIDE SEQUENCE [LARGE SCALE GENOMIC DNA]</scope>
    <source>
        <strain evidence="2">CM1030</strain>
        <tissue evidence="2">Blood</tissue>
    </source>
</reference>
<feature type="compositionally biased region" description="Polar residues" evidence="1">
    <location>
        <begin position="1"/>
        <end position="14"/>
    </location>
</feature>
<feature type="non-terminal residue" evidence="2">
    <location>
        <position position="1"/>
    </location>
</feature>
<comment type="caution">
    <text evidence="2">The sequence shown here is derived from an EMBL/GenBank/DDBJ whole genome shotgun (WGS) entry which is preliminary data.</text>
</comment>
<evidence type="ECO:0000256" key="1">
    <source>
        <dbReference type="SAM" id="MobiDB-lite"/>
    </source>
</evidence>
<protein>
    <submittedName>
        <fullName evidence="2">Uncharacterized protein</fullName>
    </submittedName>
</protein>
<dbReference type="EMBL" id="JAMKFB020000068">
    <property type="protein sequence ID" value="KAL0153876.1"/>
    <property type="molecule type" value="Genomic_DNA"/>
</dbReference>
<name>A0ABD0MZ87_CIRMR</name>
<feature type="compositionally biased region" description="Basic and acidic residues" evidence="1">
    <location>
        <begin position="112"/>
        <end position="128"/>
    </location>
</feature>
<organism evidence="2 3">
    <name type="scientific">Cirrhinus mrigala</name>
    <name type="common">Mrigala</name>
    <dbReference type="NCBI Taxonomy" id="683832"/>
    <lineage>
        <taxon>Eukaryota</taxon>
        <taxon>Metazoa</taxon>
        <taxon>Chordata</taxon>
        <taxon>Craniata</taxon>
        <taxon>Vertebrata</taxon>
        <taxon>Euteleostomi</taxon>
        <taxon>Actinopterygii</taxon>
        <taxon>Neopterygii</taxon>
        <taxon>Teleostei</taxon>
        <taxon>Ostariophysi</taxon>
        <taxon>Cypriniformes</taxon>
        <taxon>Cyprinidae</taxon>
        <taxon>Labeoninae</taxon>
        <taxon>Labeonini</taxon>
        <taxon>Cirrhinus</taxon>
    </lineage>
</organism>
<proteinExistence type="predicted"/>
<dbReference type="Proteomes" id="UP001529510">
    <property type="component" value="Unassembled WGS sequence"/>
</dbReference>
<dbReference type="AlphaFoldDB" id="A0ABD0MZ87"/>
<sequence length="160" mass="17923">SPGNLGKDPTNTDISLEKENTFLEVEQKNKENVLTNENPKGGQEQMQEENKHESSEPKNSINLDKQGKQTHPDSTIHDNSVSQQQDHNDGGNSCEAVTASSNITDQEEEDDGKQRVKSESEQDMKENNDVPGNNETKDNQHLIYDKDETNTSVPEDQKTE</sequence>
<feature type="compositionally biased region" description="Basic and acidic residues" evidence="1">
    <location>
        <begin position="135"/>
        <end position="160"/>
    </location>
</feature>
<gene>
    <name evidence="2" type="ORF">M9458_050797</name>
</gene>
<feature type="compositionally biased region" description="Basic and acidic residues" evidence="1">
    <location>
        <begin position="15"/>
        <end position="31"/>
    </location>
</feature>
<evidence type="ECO:0000313" key="3">
    <source>
        <dbReference type="Proteomes" id="UP001529510"/>
    </source>
</evidence>
<accession>A0ABD0MZ87</accession>
<evidence type="ECO:0000313" key="2">
    <source>
        <dbReference type="EMBL" id="KAL0153876.1"/>
    </source>
</evidence>
<feature type="region of interest" description="Disordered" evidence="1">
    <location>
        <begin position="1"/>
        <end position="160"/>
    </location>
</feature>
<keyword evidence="3" id="KW-1185">Reference proteome</keyword>